<keyword evidence="3" id="KW-1185">Reference proteome</keyword>
<dbReference type="EMBL" id="OW152825">
    <property type="protein sequence ID" value="CAH2041338.1"/>
    <property type="molecule type" value="Genomic_DNA"/>
</dbReference>
<feature type="compositionally biased region" description="Polar residues" evidence="1">
    <location>
        <begin position="56"/>
        <end position="102"/>
    </location>
</feature>
<evidence type="ECO:0000256" key="1">
    <source>
        <dbReference type="SAM" id="MobiDB-lite"/>
    </source>
</evidence>
<gene>
    <name evidence="2" type="ORF">IPOD504_LOCUS3095</name>
</gene>
<feature type="region of interest" description="Disordered" evidence="1">
    <location>
        <begin position="1"/>
        <end position="102"/>
    </location>
</feature>
<feature type="region of interest" description="Disordered" evidence="1">
    <location>
        <begin position="281"/>
        <end position="321"/>
    </location>
</feature>
<feature type="compositionally biased region" description="Low complexity" evidence="1">
    <location>
        <begin position="192"/>
        <end position="214"/>
    </location>
</feature>
<proteinExistence type="predicted"/>
<evidence type="ECO:0000313" key="2">
    <source>
        <dbReference type="EMBL" id="CAH2041338.1"/>
    </source>
</evidence>
<feature type="compositionally biased region" description="Basic and acidic residues" evidence="1">
    <location>
        <begin position="33"/>
        <end position="51"/>
    </location>
</feature>
<sequence length="321" mass="34958">MCHGRKIQNSKNSEPQPSSSDSHVAMGSVETRQQTKQDDPMDTEEKSHSKLETVVTPVQNEQDKCNVSPQDAENKSSECTSSESVPVITEQPNEILKSSNIPPQTEIKDVEMKSEVVPNVLVIPEIKVKNAEMTEQNLTESENSDVSSKEENASQNEIKPKSSKEPLQAINEDSCSSTISKEDIVEPIKVASEVSTSSEESSSSSDNTDGNSNSPKPGPESQTDIPAESIKGGSITDEDTKTEEACNETSTVNETVDNTPQITIQTDNYSISDVNSEIKEISPEKISKSEEISNETGDEKTEEKPVEKLELETEVKATPVP</sequence>
<feature type="non-terminal residue" evidence="2">
    <location>
        <position position="321"/>
    </location>
</feature>
<dbReference type="Proteomes" id="UP000837857">
    <property type="component" value="Chromosome 13"/>
</dbReference>
<feature type="compositionally biased region" description="Polar residues" evidence="1">
    <location>
        <begin position="133"/>
        <end position="146"/>
    </location>
</feature>
<reference evidence="2" key="1">
    <citation type="submission" date="2022-03" db="EMBL/GenBank/DDBJ databases">
        <authorList>
            <person name="Martin H S."/>
        </authorList>
    </citation>
    <scope>NUCLEOTIDE SEQUENCE</scope>
</reference>
<feature type="region of interest" description="Disordered" evidence="1">
    <location>
        <begin position="128"/>
        <end position="268"/>
    </location>
</feature>
<feature type="compositionally biased region" description="Polar residues" evidence="1">
    <location>
        <begin position="247"/>
        <end position="268"/>
    </location>
</feature>
<feature type="compositionally biased region" description="Polar residues" evidence="1">
    <location>
        <begin position="9"/>
        <end position="22"/>
    </location>
</feature>
<name>A0ABN8HWX6_9NEOP</name>
<evidence type="ECO:0000313" key="3">
    <source>
        <dbReference type="Proteomes" id="UP000837857"/>
    </source>
</evidence>
<feature type="compositionally biased region" description="Basic and acidic residues" evidence="1">
    <location>
        <begin position="281"/>
        <end position="315"/>
    </location>
</feature>
<protein>
    <submittedName>
        <fullName evidence="2">Uncharacterized protein</fullName>
    </submittedName>
</protein>
<feature type="compositionally biased region" description="Basic and acidic residues" evidence="1">
    <location>
        <begin position="147"/>
        <end position="164"/>
    </location>
</feature>
<organism evidence="2 3">
    <name type="scientific">Iphiclides podalirius</name>
    <name type="common">scarce swallowtail</name>
    <dbReference type="NCBI Taxonomy" id="110791"/>
    <lineage>
        <taxon>Eukaryota</taxon>
        <taxon>Metazoa</taxon>
        <taxon>Ecdysozoa</taxon>
        <taxon>Arthropoda</taxon>
        <taxon>Hexapoda</taxon>
        <taxon>Insecta</taxon>
        <taxon>Pterygota</taxon>
        <taxon>Neoptera</taxon>
        <taxon>Endopterygota</taxon>
        <taxon>Lepidoptera</taxon>
        <taxon>Glossata</taxon>
        <taxon>Ditrysia</taxon>
        <taxon>Papilionoidea</taxon>
        <taxon>Papilionidae</taxon>
        <taxon>Papilioninae</taxon>
        <taxon>Iphiclides</taxon>
    </lineage>
</organism>
<accession>A0ABN8HWX6</accession>